<sequence>MAPKNPKASEQLEKAPEPPRDYPTIAAQLDAEYLASRPFQVLRDENGFASLSPRERSAYATAVLLETGTWHAWAAPQQKEFWQTVERLQIPIPVPRPRGLGKDPRGVALGEYTPSEYGLYARRERELRGLRAKSESFRRTRASEQGASEEAVEEERNRRKLLGHLQGRKMGVYESDPKWDDVVPLAQDDGEGALAAIAYTDEYAEGNNGLPPRPHYTVWLYRASTLFALASPLEEELDWLNQVALDNQKNYQIWHHRQLLIDHLYTRIASDAAAIARLADSEVSFMSQMFHEDAKNYHVWSYRQYLVRKLDLFNEKELESTHDLLRTDVRNNSAWSHRFFVVFSDPKICTPGCPATQPDPRIPDEIIERELEVAKAATYDTPQNQSPWNYLRGVLRKGGRSLASQERFAETFVRLPAAGGEGDEAEAEEEYVRSSHALDLLADVWGEMGEVAKADRVLVLLGDKYDRIRKNYWDWRRSLLRTGREEVRGER</sequence>
<dbReference type="KEGG" id="mbe:MBM_07807"/>
<evidence type="ECO:0000256" key="11">
    <source>
        <dbReference type="ARBA" id="ARBA00042436"/>
    </source>
</evidence>
<gene>
    <name evidence="15" type="ORF">MBM_07807</name>
</gene>
<reference evidence="15 16" key="1">
    <citation type="journal article" date="2012" name="BMC Genomics">
        <title>Sequencing the genome of Marssonina brunnea reveals fungus-poplar co-evolution.</title>
        <authorList>
            <person name="Zhu S."/>
            <person name="Cao Y.-Z."/>
            <person name="Jiang C."/>
            <person name="Tan B.-Y."/>
            <person name="Wang Z."/>
            <person name="Feng S."/>
            <person name="Zhang L."/>
            <person name="Su X.-H."/>
            <person name="Brejova B."/>
            <person name="Vinar T."/>
            <person name="Xu M."/>
            <person name="Wang M.-X."/>
            <person name="Zhang S.-G."/>
            <person name="Huang M.-R."/>
            <person name="Wu R."/>
            <person name="Zhou Y."/>
        </authorList>
    </citation>
    <scope>NUCLEOTIDE SEQUENCE [LARGE SCALE GENOMIC DNA]</scope>
    <source>
        <strain evidence="15 16">MB_m1</strain>
    </source>
</reference>
<proteinExistence type="inferred from homology"/>
<dbReference type="STRING" id="1072389.K1WA44"/>
<keyword evidence="7" id="KW-0677">Repeat</keyword>
<evidence type="ECO:0000313" key="16">
    <source>
        <dbReference type="Proteomes" id="UP000006753"/>
    </source>
</evidence>
<name>K1WA44_MARBU</name>
<dbReference type="PANTHER" id="PTHR11129">
    <property type="entry name" value="PROTEIN FARNESYLTRANSFERASE ALPHA SUBUNIT/RAB GERANYLGERANYL TRANSFERASE ALPHA SUBUNIT"/>
    <property type="match status" value="1"/>
</dbReference>
<dbReference type="AlphaFoldDB" id="K1WA44"/>
<evidence type="ECO:0000256" key="10">
    <source>
        <dbReference type="ARBA" id="ARBA00041392"/>
    </source>
</evidence>
<dbReference type="PROSITE" id="PS51147">
    <property type="entry name" value="PFTA"/>
    <property type="match status" value="4"/>
</dbReference>
<feature type="compositionally biased region" description="Basic and acidic residues" evidence="14">
    <location>
        <begin position="10"/>
        <end position="20"/>
    </location>
</feature>
<dbReference type="Gene3D" id="1.25.40.120">
    <property type="entry name" value="Protein prenylyltransferase"/>
    <property type="match status" value="2"/>
</dbReference>
<evidence type="ECO:0000256" key="6">
    <source>
        <dbReference type="ARBA" id="ARBA00022679"/>
    </source>
</evidence>
<keyword evidence="8" id="KW-0460">Magnesium</keyword>
<dbReference type="GO" id="GO:0004660">
    <property type="term" value="F:protein farnesyltransferase activity"/>
    <property type="evidence" value="ECO:0007669"/>
    <property type="project" value="UniProtKB-EC"/>
</dbReference>
<evidence type="ECO:0000313" key="15">
    <source>
        <dbReference type="EMBL" id="EKD14130.1"/>
    </source>
</evidence>
<evidence type="ECO:0000256" key="1">
    <source>
        <dbReference type="ARBA" id="ARBA00001946"/>
    </source>
</evidence>
<feature type="region of interest" description="Disordered" evidence="14">
    <location>
        <begin position="1"/>
        <end position="22"/>
    </location>
</feature>
<evidence type="ECO:0000256" key="13">
    <source>
        <dbReference type="ARBA" id="ARBA00043219"/>
    </source>
</evidence>
<dbReference type="EMBL" id="JH921447">
    <property type="protein sequence ID" value="EKD14130.1"/>
    <property type="molecule type" value="Genomic_DNA"/>
</dbReference>
<accession>K1WA44</accession>
<dbReference type="FunCoup" id="K1WA44">
    <property type="interactions" value="170"/>
</dbReference>
<dbReference type="GO" id="GO:0004662">
    <property type="term" value="F:CAAX-protein geranylgeranyltransferase activity"/>
    <property type="evidence" value="ECO:0007669"/>
    <property type="project" value="UniProtKB-EC"/>
</dbReference>
<dbReference type="OrthoDB" id="272289at2759"/>
<evidence type="ECO:0000256" key="2">
    <source>
        <dbReference type="ARBA" id="ARBA00006734"/>
    </source>
</evidence>
<dbReference type="Pfam" id="PF01239">
    <property type="entry name" value="PPTA"/>
    <property type="match status" value="4"/>
</dbReference>
<protein>
    <recommendedName>
        <fullName evidence="9">Protein farnesyltransferase/geranylgeranyltransferase type-1 subunit alpha</fullName>
        <ecNumber evidence="4">2.5.1.58</ecNumber>
        <ecNumber evidence="3">2.5.1.59</ecNumber>
    </recommendedName>
    <alternativeName>
        <fullName evidence="12">CAAX farnesyltransferase subunit alpha</fullName>
    </alternativeName>
    <alternativeName>
        <fullName evidence="11">FTase-alpha</fullName>
    </alternativeName>
    <alternativeName>
        <fullName evidence="10">Ras proteins prenyltransferase subunit alpha</fullName>
    </alternativeName>
    <alternativeName>
        <fullName evidence="13">Type I protein geranyl-geranyltransferase subunit alpha</fullName>
    </alternativeName>
</protein>
<keyword evidence="5" id="KW-0637">Prenyltransferase</keyword>
<keyword evidence="16" id="KW-1185">Reference proteome</keyword>
<dbReference type="InterPro" id="IPR002088">
    <property type="entry name" value="Prenyl_trans_a"/>
</dbReference>
<dbReference type="GO" id="GO:0005953">
    <property type="term" value="C:CAAX-protein geranylgeranyltransferase complex"/>
    <property type="evidence" value="ECO:0007669"/>
    <property type="project" value="TreeGrafter"/>
</dbReference>
<evidence type="ECO:0000256" key="3">
    <source>
        <dbReference type="ARBA" id="ARBA00012700"/>
    </source>
</evidence>
<feature type="region of interest" description="Disordered" evidence="14">
    <location>
        <begin position="135"/>
        <end position="155"/>
    </location>
</feature>
<dbReference type="EC" id="2.5.1.59" evidence="3"/>
<evidence type="ECO:0000256" key="14">
    <source>
        <dbReference type="SAM" id="MobiDB-lite"/>
    </source>
</evidence>
<dbReference type="Proteomes" id="UP000006753">
    <property type="component" value="Unassembled WGS sequence"/>
</dbReference>
<keyword evidence="6 15" id="KW-0808">Transferase</keyword>
<dbReference type="eggNOG" id="KOG0530">
    <property type="taxonomic scope" value="Eukaryota"/>
</dbReference>
<organism evidence="15 16">
    <name type="scientific">Marssonina brunnea f. sp. multigermtubi (strain MB_m1)</name>
    <name type="common">Marssonina leaf spot fungus</name>
    <dbReference type="NCBI Taxonomy" id="1072389"/>
    <lineage>
        <taxon>Eukaryota</taxon>
        <taxon>Fungi</taxon>
        <taxon>Dikarya</taxon>
        <taxon>Ascomycota</taxon>
        <taxon>Pezizomycotina</taxon>
        <taxon>Leotiomycetes</taxon>
        <taxon>Helotiales</taxon>
        <taxon>Drepanopezizaceae</taxon>
        <taxon>Drepanopeziza</taxon>
    </lineage>
</organism>
<dbReference type="HOGENOM" id="CLU_026582_4_0_1"/>
<evidence type="ECO:0000256" key="9">
    <source>
        <dbReference type="ARBA" id="ARBA00040965"/>
    </source>
</evidence>
<evidence type="ECO:0000256" key="7">
    <source>
        <dbReference type="ARBA" id="ARBA00022737"/>
    </source>
</evidence>
<dbReference type="PANTHER" id="PTHR11129:SF1">
    <property type="entry name" value="PROTEIN FARNESYLTRANSFERASE_GERANYLGERANYLTRANSFERASE TYPE-1 SUBUNIT ALPHA"/>
    <property type="match status" value="1"/>
</dbReference>
<dbReference type="GO" id="GO:0005965">
    <property type="term" value="C:protein farnesyltransferase complex"/>
    <property type="evidence" value="ECO:0007669"/>
    <property type="project" value="TreeGrafter"/>
</dbReference>
<dbReference type="SUPFAM" id="SSF48439">
    <property type="entry name" value="Protein prenylyltransferase"/>
    <property type="match status" value="1"/>
</dbReference>
<evidence type="ECO:0000256" key="5">
    <source>
        <dbReference type="ARBA" id="ARBA00022602"/>
    </source>
</evidence>
<comment type="similarity">
    <text evidence="2">Belongs to the protein prenyltransferase subunit alpha family.</text>
</comment>
<dbReference type="InParanoid" id="K1WA44"/>
<dbReference type="EC" id="2.5.1.58" evidence="4"/>
<evidence type="ECO:0000256" key="8">
    <source>
        <dbReference type="ARBA" id="ARBA00022842"/>
    </source>
</evidence>
<evidence type="ECO:0000256" key="12">
    <source>
        <dbReference type="ARBA" id="ARBA00043086"/>
    </source>
</evidence>
<evidence type="ECO:0000256" key="4">
    <source>
        <dbReference type="ARBA" id="ARBA00012702"/>
    </source>
</evidence>
<dbReference type="OMA" id="PFSNKTE"/>
<comment type="cofactor">
    <cofactor evidence="1">
        <name>Mg(2+)</name>
        <dbReference type="ChEBI" id="CHEBI:18420"/>
    </cofactor>
</comment>